<dbReference type="AlphaFoldDB" id="A0A2M6P0P3"/>
<evidence type="ECO:0000259" key="4">
    <source>
        <dbReference type="SMART" id="SM00382"/>
    </source>
</evidence>
<evidence type="ECO:0000313" key="6">
    <source>
        <dbReference type="Proteomes" id="UP000228528"/>
    </source>
</evidence>
<dbReference type="InterPro" id="IPR003593">
    <property type="entry name" value="AAA+_ATPase"/>
</dbReference>
<dbReference type="InterPro" id="IPR027417">
    <property type="entry name" value="P-loop_NTPase"/>
</dbReference>
<evidence type="ECO:0000256" key="1">
    <source>
        <dbReference type="ARBA" id="ARBA00006611"/>
    </source>
</evidence>
<dbReference type="SMART" id="SM00382">
    <property type="entry name" value="AAA"/>
    <property type="match status" value="1"/>
</dbReference>
<keyword evidence="2" id="KW-0547">Nucleotide-binding</keyword>
<organism evidence="5 6">
    <name type="scientific">Candidatus Magasanikbacteria bacterium CG10_big_fil_rev_8_21_14_0_10_38_6</name>
    <dbReference type="NCBI Taxonomy" id="1974647"/>
    <lineage>
        <taxon>Bacteria</taxon>
        <taxon>Candidatus Magasanikiibacteriota</taxon>
    </lineage>
</organism>
<name>A0A2M6P0P3_9BACT</name>
<feature type="domain" description="AAA+ ATPase" evidence="4">
    <location>
        <begin position="15"/>
        <end position="153"/>
    </location>
</feature>
<comment type="similarity">
    <text evidence="1">Belongs to the GSP E family.</text>
</comment>
<sequence length="274" mass="30047">RGRTFELLSQEIARPNGMIVTTGPTGSGKTTTLYAIMHILNKPGVKILTLEDPVEYKMEGINQSQVDPSKDYTFAKGLRSMLRQDPDIAMVGEIRDLETAEISVQAALTGHLILTTTHTNSASGTIPRFLSMGVRPFLLAPALNTVMAQRLVRRLCQSCKKEMSISDAQQARVTELLASLPQEEQATIAGKPHMFFEAPGCEACNNLGYKGRIGIYELFLVTKEIEQLVLSGHMSEFEIQDTAVAQGMVTMVQDGVLKALDGLTSLEEVFRVTE</sequence>
<dbReference type="EMBL" id="PFBW01000151">
    <property type="protein sequence ID" value="PIR77248.1"/>
    <property type="molecule type" value="Genomic_DNA"/>
</dbReference>
<dbReference type="GO" id="GO:0016887">
    <property type="term" value="F:ATP hydrolysis activity"/>
    <property type="evidence" value="ECO:0007669"/>
    <property type="project" value="TreeGrafter"/>
</dbReference>
<dbReference type="GO" id="GO:0005524">
    <property type="term" value="F:ATP binding"/>
    <property type="evidence" value="ECO:0007669"/>
    <property type="project" value="UniProtKB-KW"/>
</dbReference>
<dbReference type="CDD" id="cd01129">
    <property type="entry name" value="PulE-GspE-like"/>
    <property type="match status" value="1"/>
</dbReference>
<feature type="non-terminal residue" evidence="5">
    <location>
        <position position="1"/>
    </location>
</feature>
<dbReference type="PANTHER" id="PTHR30258:SF2">
    <property type="entry name" value="COMG OPERON PROTEIN 1"/>
    <property type="match status" value="1"/>
</dbReference>
<evidence type="ECO:0000256" key="3">
    <source>
        <dbReference type="ARBA" id="ARBA00022840"/>
    </source>
</evidence>
<dbReference type="Proteomes" id="UP000228528">
    <property type="component" value="Unassembled WGS sequence"/>
</dbReference>
<protein>
    <recommendedName>
        <fullName evidence="4">AAA+ ATPase domain-containing protein</fullName>
    </recommendedName>
</protein>
<comment type="caution">
    <text evidence="5">The sequence shown here is derived from an EMBL/GenBank/DDBJ whole genome shotgun (WGS) entry which is preliminary data.</text>
</comment>
<evidence type="ECO:0000256" key="2">
    <source>
        <dbReference type="ARBA" id="ARBA00022741"/>
    </source>
</evidence>
<dbReference type="PANTHER" id="PTHR30258">
    <property type="entry name" value="TYPE II SECRETION SYSTEM PROTEIN GSPE-RELATED"/>
    <property type="match status" value="1"/>
</dbReference>
<dbReference type="Pfam" id="PF00437">
    <property type="entry name" value="T2SSE"/>
    <property type="match status" value="1"/>
</dbReference>
<dbReference type="Gene3D" id="3.40.50.300">
    <property type="entry name" value="P-loop containing nucleotide triphosphate hydrolases"/>
    <property type="match status" value="1"/>
</dbReference>
<dbReference type="GO" id="GO:0005886">
    <property type="term" value="C:plasma membrane"/>
    <property type="evidence" value="ECO:0007669"/>
    <property type="project" value="TreeGrafter"/>
</dbReference>
<reference evidence="6" key="1">
    <citation type="submission" date="2017-09" db="EMBL/GenBank/DDBJ databases">
        <title>Depth-based differentiation of microbial function through sediment-hosted aquifers and enrichment of novel symbionts in the deep terrestrial subsurface.</title>
        <authorList>
            <person name="Probst A.J."/>
            <person name="Ladd B."/>
            <person name="Jarett J.K."/>
            <person name="Geller-Mcgrath D.E."/>
            <person name="Sieber C.M.K."/>
            <person name="Emerson J.B."/>
            <person name="Anantharaman K."/>
            <person name="Thomas B.C."/>
            <person name="Malmstrom R."/>
            <person name="Stieglmeier M."/>
            <person name="Klingl A."/>
            <person name="Woyke T."/>
            <person name="Ryan C.M."/>
            <person name="Banfield J.F."/>
        </authorList>
    </citation>
    <scope>NUCLEOTIDE SEQUENCE [LARGE SCALE GENOMIC DNA]</scope>
</reference>
<evidence type="ECO:0000313" key="5">
    <source>
        <dbReference type="EMBL" id="PIR77248.1"/>
    </source>
</evidence>
<dbReference type="InterPro" id="IPR001482">
    <property type="entry name" value="T2SS/T4SS_dom"/>
</dbReference>
<accession>A0A2M6P0P3</accession>
<keyword evidence="3" id="KW-0067">ATP-binding</keyword>
<proteinExistence type="inferred from homology"/>
<dbReference type="SUPFAM" id="SSF52540">
    <property type="entry name" value="P-loop containing nucleoside triphosphate hydrolases"/>
    <property type="match status" value="1"/>
</dbReference>
<gene>
    <name evidence="5" type="ORF">COU30_03495</name>
</gene>